<dbReference type="HOGENOM" id="CLU_3174963_0_0_6"/>
<evidence type="ECO:0000313" key="1">
    <source>
        <dbReference type="EMBL" id="CDG22335.1"/>
    </source>
</evidence>
<reference evidence="1 2" key="1">
    <citation type="submission" date="2013-07" db="EMBL/GenBank/DDBJ databases">
        <authorList>
            <person name="Genoscope - CEA"/>
        </authorList>
    </citation>
    <scope>NUCLEOTIDE SEQUENCE [LARGE SCALE GENOMIC DNA]</scope>
    <source>
        <strain evidence="1 2">G6</strain>
    </source>
</reference>
<evidence type="ECO:0000313" key="2">
    <source>
        <dbReference type="Proteomes" id="UP000032735"/>
    </source>
</evidence>
<accession>A0A068R896</accession>
<keyword evidence="2" id="KW-1185">Reference proteome</keyword>
<proteinExistence type="predicted"/>
<protein>
    <submittedName>
        <fullName evidence="1">Uncharacterized protein</fullName>
    </submittedName>
</protein>
<gene>
    <name evidence="1" type="ORF">XPG1_2683</name>
</gene>
<name>A0A068R896_9GAMM</name>
<dbReference type="Proteomes" id="UP000032735">
    <property type="component" value="Chromosome"/>
</dbReference>
<dbReference type="AlphaFoldDB" id="A0A068R896"/>
<dbReference type="EMBL" id="FO704551">
    <property type="protein sequence ID" value="CDG22335.1"/>
    <property type="molecule type" value="Genomic_DNA"/>
</dbReference>
<dbReference type="KEGG" id="xpo:XPG1_2683"/>
<organism evidence="1 2">
    <name type="scientific">Xenorhabdus poinarii G6</name>
    <dbReference type="NCBI Taxonomy" id="1354304"/>
    <lineage>
        <taxon>Bacteria</taxon>
        <taxon>Pseudomonadati</taxon>
        <taxon>Pseudomonadota</taxon>
        <taxon>Gammaproteobacteria</taxon>
        <taxon>Enterobacterales</taxon>
        <taxon>Morganellaceae</taxon>
        <taxon>Xenorhabdus</taxon>
    </lineage>
</organism>
<sequence length="47" mass="5565">MKKVKTFHLPHQKGKLSDYWITICDSNVEGTEQDVIKKVLNKRKELH</sequence>